<evidence type="ECO:0000313" key="1">
    <source>
        <dbReference type="EMBL" id="PIC25932.1"/>
    </source>
</evidence>
<keyword evidence="2" id="KW-1185">Reference proteome</keyword>
<evidence type="ECO:0000313" key="2">
    <source>
        <dbReference type="Proteomes" id="UP000230233"/>
    </source>
</evidence>
<dbReference type="Proteomes" id="UP000230233">
    <property type="component" value="Chromosome V"/>
</dbReference>
<sequence>MHIDETYHKSSCFSLFDLVFRLHDSPQYVVSVFASVPFSKLVTRLLYTLSQNFSFSFPFPSLFTFRFQCRNRPNTVFELAAVDNLHIILVTDVTPPAAAYIYSVDRRCCCQIGSWNDN</sequence>
<name>A0A2G5TF44_9PELO</name>
<reference evidence="2" key="1">
    <citation type="submission" date="2017-10" db="EMBL/GenBank/DDBJ databases">
        <title>Rapid genome shrinkage in a self-fertile nematode reveals novel sperm competition proteins.</title>
        <authorList>
            <person name="Yin D."/>
            <person name="Schwarz E.M."/>
            <person name="Thomas C.G."/>
            <person name="Felde R.L."/>
            <person name="Korf I.F."/>
            <person name="Cutter A.D."/>
            <person name="Schartner C.M."/>
            <person name="Ralston E.J."/>
            <person name="Meyer B.J."/>
            <person name="Haag E.S."/>
        </authorList>
    </citation>
    <scope>NUCLEOTIDE SEQUENCE [LARGE SCALE GENOMIC DNA]</scope>
    <source>
        <strain evidence="2">JU1422</strain>
    </source>
</reference>
<organism evidence="1 2">
    <name type="scientific">Caenorhabditis nigoni</name>
    <dbReference type="NCBI Taxonomy" id="1611254"/>
    <lineage>
        <taxon>Eukaryota</taxon>
        <taxon>Metazoa</taxon>
        <taxon>Ecdysozoa</taxon>
        <taxon>Nematoda</taxon>
        <taxon>Chromadorea</taxon>
        <taxon>Rhabditida</taxon>
        <taxon>Rhabditina</taxon>
        <taxon>Rhabditomorpha</taxon>
        <taxon>Rhabditoidea</taxon>
        <taxon>Rhabditidae</taxon>
        <taxon>Peloderinae</taxon>
        <taxon>Caenorhabditis</taxon>
    </lineage>
</organism>
<proteinExistence type="predicted"/>
<dbReference type="EMBL" id="PDUG01000005">
    <property type="protein sequence ID" value="PIC25932.1"/>
    <property type="molecule type" value="Genomic_DNA"/>
</dbReference>
<dbReference type="AlphaFoldDB" id="A0A2G5TF44"/>
<accession>A0A2G5TF44</accession>
<protein>
    <submittedName>
        <fullName evidence="1">Uncharacterized protein</fullName>
    </submittedName>
</protein>
<comment type="caution">
    <text evidence="1">The sequence shown here is derived from an EMBL/GenBank/DDBJ whole genome shotgun (WGS) entry which is preliminary data.</text>
</comment>
<gene>
    <name evidence="1" type="primary">Cnig_chr_V.g18673</name>
    <name evidence="1" type="ORF">B9Z55_018673</name>
</gene>